<protein>
    <submittedName>
        <fullName evidence="1">HK97 family phage portal protein</fullName>
    </submittedName>
</protein>
<evidence type="ECO:0000313" key="1">
    <source>
        <dbReference type="EMBL" id="MBP2027408.1"/>
    </source>
</evidence>
<dbReference type="EMBL" id="JAGGLI010000011">
    <property type="protein sequence ID" value="MBP2027408.1"/>
    <property type="molecule type" value="Genomic_DNA"/>
</dbReference>
<dbReference type="InterPro" id="IPR006427">
    <property type="entry name" value="Portal_HK97"/>
</dbReference>
<sequence length="406" mass="46751">MLFSKAYKNETVSLQDERLLDFLGISSNDVNVKGKNALKVATVFSCFRILTEGISKLPVKMYKNNKKDSSHYLYNILKIRPNPLMSAMDFWKTLEFQRNLNGNAYAYIDFDKKTGLIKALYPITSSKVKKILVDDTRITKKEMWYIIEDNGDTFKIPSDEMLHIKGLTDNGLVGISPIDYLVDLIENAKSGTDYINKFYKNGMQTKGIIHYVGDLNQRAEENFRNRFERMSSGLNNAHRVSLLPIGYQYQAISQKLAESQFFENNNLTIREIASAFGVKMHQINDLSRATFSNLEESMKEFYIETLQPVLTAYEQELMYKLLRTDEIEAGYYLKFNIDVILRSDLQKRFESYQKGIQNGIYTSNEVREKEELEPKEGGDRLLINGNMIPIDMAGSQYPKGGETENE</sequence>
<accession>A0ABS4KI07</accession>
<comment type="caution">
    <text evidence="1">The sequence shown here is derived from an EMBL/GenBank/DDBJ whole genome shotgun (WGS) entry which is preliminary data.</text>
</comment>
<reference evidence="1 2" key="1">
    <citation type="submission" date="2021-03" db="EMBL/GenBank/DDBJ databases">
        <title>Genomic Encyclopedia of Type Strains, Phase IV (KMG-IV): sequencing the most valuable type-strain genomes for metagenomic binning, comparative biology and taxonomic classification.</title>
        <authorList>
            <person name="Goeker M."/>
        </authorList>
    </citation>
    <scope>NUCLEOTIDE SEQUENCE [LARGE SCALE GENOMIC DNA]</scope>
    <source>
        <strain evidence="1 2">DSM 27512</strain>
    </source>
</reference>
<organism evidence="1 2">
    <name type="scientific">Acetoanaerobium pronyense</name>
    <dbReference type="NCBI Taxonomy" id="1482736"/>
    <lineage>
        <taxon>Bacteria</taxon>
        <taxon>Bacillati</taxon>
        <taxon>Bacillota</taxon>
        <taxon>Clostridia</taxon>
        <taxon>Peptostreptococcales</taxon>
        <taxon>Filifactoraceae</taxon>
        <taxon>Acetoanaerobium</taxon>
    </lineage>
</organism>
<name>A0ABS4KI07_9FIRM</name>
<dbReference type="Pfam" id="PF04860">
    <property type="entry name" value="Phage_portal"/>
    <property type="match status" value="1"/>
</dbReference>
<proteinExistence type="predicted"/>
<gene>
    <name evidence="1" type="ORF">J2Z35_001202</name>
</gene>
<dbReference type="Proteomes" id="UP001314903">
    <property type="component" value="Unassembled WGS sequence"/>
</dbReference>
<dbReference type="NCBIfam" id="TIGR01537">
    <property type="entry name" value="portal_HK97"/>
    <property type="match status" value="1"/>
</dbReference>
<dbReference type="RefSeq" id="WP_209660469.1">
    <property type="nucleotide sequence ID" value="NZ_JAGGLI010000011.1"/>
</dbReference>
<dbReference type="InterPro" id="IPR006944">
    <property type="entry name" value="Phage/GTA_portal"/>
</dbReference>
<keyword evidence="2" id="KW-1185">Reference proteome</keyword>
<evidence type="ECO:0000313" key="2">
    <source>
        <dbReference type="Proteomes" id="UP001314903"/>
    </source>
</evidence>